<keyword evidence="1" id="KW-0413">Isomerase</keyword>
<keyword evidence="4" id="KW-1185">Reference proteome</keyword>
<dbReference type="AlphaFoldDB" id="A0A8A4THU3"/>
<reference evidence="3" key="1">
    <citation type="submission" date="2021-03" db="EMBL/GenBank/DDBJ databases">
        <title>Acanthopleuribacteraceae sp. M133.</title>
        <authorList>
            <person name="Wang G."/>
        </authorList>
    </citation>
    <scope>NUCLEOTIDE SEQUENCE</scope>
    <source>
        <strain evidence="3">M133</strain>
    </source>
</reference>
<dbReference type="KEGG" id="scor:J3U87_24390"/>
<evidence type="ECO:0000313" key="4">
    <source>
        <dbReference type="Proteomes" id="UP000663929"/>
    </source>
</evidence>
<accession>A0A8A4THU3</accession>
<proteinExistence type="predicted"/>
<dbReference type="Pfam" id="PF01361">
    <property type="entry name" value="Tautomerase"/>
    <property type="match status" value="1"/>
</dbReference>
<dbReference type="InterPro" id="IPR004370">
    <property type="entry name" value="4-OT-like_dom"/>
</dbReference>
<evidence type="ECO:0000259" key="2">
    <source>
        <dbReference type="Pfam" id="PF01361"/>
    </source>
</evidence>
<gene>
    <name evidence="3" type="ORF">J3U87_24390</name>
</gene>
<dbReference type="Proteomes" id="UP000663929">
    <property type="component" value="Chromosome"/>
</dbReference>
<sequence length="77" mass="8672">MPHIVVYSPRLTREKKVSCARELTHAFERTTGISAEHLVIHFEEHSYDNVAVGGKLLTDLEPALAEREKAFREGVSP</sequence>
<dbReference type="EMBL" id="CP071793">
    <property type="protein sequence ID" value="QTD48732.1"/>
    <property type="molecule type" value="Genomic_DNA"/>
</dbReference>
<name>A0A8A4THU3_SULCO</name>
<organism evidence="3 4">
    <name type="scientific">Sulfidibacter corallicola</name>
    <dbReference type="NCBI Taxonomy" id="2818388"/>
    <lineage>
        <taxon>Bacteria</taxon>
        <taxon>Pseudomonadati</taxon>
        <taxon>Acidobacteriota</taxon>
        <taxon>Holophagae</taxon>
        <taxon>Acanthopleuribacterales</taxon>
        <taxon>Acanthopleuribacteraceae</taxon>
        <taxon>Sulfidibacter</taxon>
    </lineage>
</organism>
<dbReference type="RefSeq" id="WP_237378383.1">
    <property type="nucleotide sequence ID" value="NZ_CP071793.1"/>
</dbReference>
<dbReference type="Gene3D" id="3.30.429.10">
    <property type="entry name" value="Macrophage Migration Inhibitory Factor"/>
    <property type="match status" value="1"/>
</dbReference>
<evidence type="ECO:0000313" key="3">
    <source>
        <dbReference type="EMBL" id="QTD48732.1"/>
    </source>
</evidence>
<dbReference type="SUPFAM" id="SSF55331">
    <property type="entry name" value="Tautomerase/MIF"/>
    <property type="match status" value="1"/>
</dbReference>
<protein>
    <submittedName>
        <fullName evidence="3">Tautomerase family protein</fullName>
    </submittedName>
</protein>
<feature type="domain" description="4-oxalocrotonate tautomerase-like" evidence="2">
    <location>
        <begin position="3"/>
        <end position="59"/>
    </location>
</feature>
<dbReference type="InterPro" id="IPR014347">
    <property type="entry name" value="Tautomerase/MIF_sf"/>
</dbReference>
<dbReference type="GO" id="GO:0016853">
    <property type="term" value="F:isomerase activity"/>
    <property type="evidence" value="ECO:0007669"/>
    <property type="project" value="UniProtKB-KW"/>
</dbReference>
<evidence type="ECO:0000256" key="1">
    <source>
        <dbReference type="ARBA" id="ARBA00023235"/>
    </source>
</evidence>